<dbReference type="RefSeq" id="WP_306383892.1">
    <property type="nucleotide sequence ID" value="NZ_JASAVR010000011.1"/>
</dbReference>
<name>A0ABT9JKR8_9PAST</name>
<organism evidence="2 3">
    <name type="scientific">Phocoenobacter skyensis</name>
    <dbReference type="NCBI Taxonomy" id="97481"/>
    <lineage>
        <taxon>Bacteria</taxon>
        <taxon>Pseudomonadati</taxon>
        <taxon>Pseudomonadota</taxon>
        <taxon>Gammaproteobacteria</taxon>
        <taxon>Pasteurellales</taxon>
        <taxon>Pasteurellaceae</taxon>
        <taxon>Phocoenobacter</taxon>
    </lineage>
</organism>
<dbReference type="InterPro" id="IPR009057">
    <property type="entry name" value="Homeodomain-like_sf"/>
</dbReference>
<proteinExistence type="predicted"/>
<evidence type="ECO:0000313" key="3">
    <source>
        <dbReference type="Proteomes" id="UP001224812"/>
    </source>
</evidence>
<accession>A0ABT9JKR8</accession>
<dbReference type="Pfam" id="PF08765">
    <property type="entry name" value="Mor"/>
    <property type="match status" value="1"/>
</dbReference>
<sequence length="141" mass="16295">MIEFENVVDYLPDSVHEIIDIIGFASTEKLVQKLGGISFKFSEGKLYYPKLKEVLGDEKAKKLCDYFGGGECYIPRCSVALRKLRAQRLYADFCYLTQQEGKSGRMAMLEICPKYNISDRYAWQTIYSLQSEENRSQSQLF</sequence>
<dbReference type="EMBL" id="JASAVS010000010">
    <property type="protein sequence ID" value="MDP8085405.1"/>
    <property type="molecule type" value="Genomic_DNA"/>
</dbReference>
<evidence type="ECO:0000259" key="1">
    <source>
        <dbReference type="Pfam" id="PF08765"/>
    </source>
</evidence>
<dbReference type="SUPFAM" id="SSF46689">
    <property type="entry name" value="Homeodomain-like"/>
    <property type="match status" value="1"/>
</dbReference>
<feature type="domain" description="Mor transcription activator" evidence="1">
    <location>
        <begin position="50"/>
        <end position="137"/>
    </location>
</feature>
<gene>
    <name evidence="2" type="ORF">QJT92_05630</name>
</gene>
<dbReference type="InterPro" id="IPR014875">
    <property type="entry name" value="Mor_transcription_activator"/>
</dbReference>
<keyword evidence="3" id="KW-1185">Reference proteome</keyword>
<reference evidence="2 3" key="1">
    <citation type="journal article" date="2023" name="Front. Microbiol.">
        <title>Phylogeography and host specificity of Pasteurellaceae pathogenic to sea-farmed fish in the north-east Atlantic.</title>
        <authorList>
            <person name="Gulla S."/>
            <person name="Colquhoun D.J."/>
            <person name="Olsen A.B."/>
            <person name="Spilsberg B."/>
            <person name="Lagesen K."/>
            <person name="Aakesson C.P."/>
            <person name="Strom S."/>
            <person name="Manji F."/>
            <person name="Birkbeck T.H."/>
            <person name="Nilsen H.K."/>
        </authorList>
    </citation>
    <scope>NUCLEOTIDE SEQUENCE [LARGE SCALE GENOMIC DNA]</scope>
    <source>
        <strain evidence="2 3">VIO11850</strain>
    </source>
</reference>
<protein>
    <submittedName>
        <fullName evidence="2">Mor transcription activator family protein</fullName>
    </submittedName>
</protein>
<comment type="caution">
    <text evidence="2">The sequence shown here is derived from an EMBL/GenBank/DDBJ whole genome shotgun (WGS) entry which is preliminary data.</text>
</comment>
<dbReference type="Proteomes" id="UP001224812">
    <property type="component" value="Unassembled WGS sequence"/>
</dbReference>
<evidence type="ECO:0000313" key="2">
    <source>
        <dbReference type="EMBL" id="MDP8085405.1"/>
    </source>
</evidence>